<dbReference type="Proteomes" id="UP000298412">
    <property type="component" value="Unassembled WGS sequence"/>
</dbReference>
<evidence type="ECO:0000313" key="5">
    <source>
        <dbReference type="Proteomes" id="UP000298412"/>
    </source>
</evidence>
<gene>
    <name evidence="4" type="ORF">E3O19_15640</name>
</gene>
<feature type="coiled-coil region" evidence="2">
    <location>
        <begin position="102"/>
        <end position="129"/>
    </location>
</feature>
<dbReference type="OrthoDB" id="1099523at2"/>
<dbReference type="EMBL" id="SOFP01000075">
    <property type="protein sequence ID" value="TFC10429.1"/>
    <property type="molecule type" value="Genomic_DNA"/>
</dbReference>
<dbReference type="Pfam" id="PF01551">
    <property type="entry name" value="Peptidase_M23"/>
    <property type="match status" value="1"/>
</dbReference>
<organism evidence="4 5">
    <name type="scientific">Cryobacterium algoritolerans</name>
    <dbReference type="NCBI Taxonomy" id="1259184"/>
    <lineage>
        <taxon>Bacteria</taxon>
        <taxon>Bacillati</taxon>
        <taxon>Actinomycetota</taxon>
        <taxon>Actinomycetes</taxon>
        <taxon>Micrococcales</taxon>
        <taxon>Microbacteriaceae</taxon>
        <taxon>Cryobacterium</taxon>
    </lineage>
</organism>
<dbReference type="InterPro" id="IPR050570">
    <property type="entry name" value="Cell_wall_metabolism_enzyme"/>
</dbReference>
<dbReference type="InterPro" id="IPR011055">
    <property type="entry name" value="Dup_hybrid_motif"/>
</dbReference>
<keyword evidence="5" id="KW-1185">Reference proteome</keyword>
<feature type="coiled-coil region" evidence="2">
    <location>
        <begin position="205"/>
        <end position="253"/>
    </location>
</feature>
<dbReference type="Gene3D" id="6.10.250.3150">
    <property type="match status" value="1"/>
</dbReference>
<proteinExistence type="predicted"/>
<dbReference type="RefSeq" id="WP_134569149.1">
    <property type="nucleotide sequence ID" value="NZ_SOFP01000075.1"/>
</dbReference>
<sequence>MANPHRPRATDHDLAAHPVRSRWIAGLATLALAAFAGVSSPAEATEYPSWGDVQNARSSEAAKQAQIGQLTSLISALNAEVATAQALQAKRSSEFETAQIALDEANYRADKLQGQATTATQQANASQQQAGRIASSLARSGGADLSLTLLLNSGNADALLSQLGSMSKLTEHSDRVYRKAANERNSAQSLTDQARLARSILADLSQKAQTALAEATTANAALQAKLGEQQDNATTLAAQLAVLQENRQATEADFQKGEDARRAAAAAAAAAAANVGTGGGGQDSGQLSDQGWALPVSGWISDSFGPRPNKPVAGVGPFHSGTDLAAPCGRSVRAATGGTVVYAGWLGSYGNWVLVDHGNGVQTGYAHNSVIRVGVGQRVSAGEVISDAGTTGASSGCHLHFEVRVDGARIDPQPFMNARGVSLG</sequence>
<dbReference type="CDD" id="cd12797">
    <property type="entry name" value="M23_peptidase"/>
    <property type="match status" value="1"/>
</dbReference>
<evidence type="ECO:0000256" key="2">
    <source>
        <dbReference type="SAM" id="Coils"/>
    </source>
</evidence>
<accession>A0A4R8WIN6</accession>
<keyword evidence="2" id="KW-0175">Coiled coil</keyword>
<evidence type="ECO:0000259" key="3">
    <source>
        <dbReference type="Pfam" id="PF01551"/>
    </source>
</evidence>
<feature type="domain" description="M23ase beta-sheet core" evidence="3">
    <location>
        <begin position="318"/>
        <end position="412"/>
    </location>
</feature>
<dbReference type="GO" id="GO:0004222">
    <property type="term" value="F:metalloendopeptidase activity"/>
    <property type="evidence" value="ECO:0007669"/>
    <property type="project" value="TreeGrafter"/>
</dbReference>
<dbReference type="Gene3D" id="2.70.70.10">
    <property type="entry name" value="Glucose Permease (Domain IIA)"/>
    <property type="match status" value="1"/>
</dbReference>
<dbReference type="InterPro" id="IPR016047">
    <property type="entry name" value="M23ase_b-sheet_dom"/>
</dbReference>
<keyword evidence="1" id="KW-0732">Signal</keyword>
<reference evidence="4 5" key="1">
    <citation type="submission" date="2019-03" db="EMBL/GenBank/DDBJ databases">
        <title>Genomics of glacier-inhabiting Cryobacterium strains.</title>
        <authorList>
            <person name="Liu Q."/>
            <person name="Xin Y.-H."/>
        </authorList>
    </citation>
    <scope>NUCLEOTIDE SEQUENCE [LARGE SCALE GENOMIC DNA]</scope>
    <source>
        <strain evidence="4 5">MDT1-3</strain>
    </source>
</reference>
<protein>
    <submittedName>
        <fullName evidence="4">M23 family metallopeptidase</fullName>
    </submittedName>
</protein>
<comment type="caution">
    <text evidence="4">The sequence shown here is derived from an EMBL/GenBank/DDBJ whole genome shotgun (WGS) entry which is preliminary data.</text>
</comment>
<dbReference type="PANTHER" id="PTHR21666:SF289">
    <property type="entry name" value="L-ALA--D-GLU ENDOPEPTIDASE"/>
    <property type="match status" value="1"/>
</dbReference>
<name>A0A4R8WIN6_9MICO</name>
<evidence type="ECO:0000256" key="1">
    <source>
        <dbReference type="ARBA" id="ARBA00022729"/>
    </source>
</evidence>
<evidence type="ECO:0000313" key="4">
    <source>
        <dbReference type="EMBL" id="TFC10429.1"/>
    </source>
</evidence>
<dbReference type="SUPFAM" id="SSF51261">
    <property type="entry name" value="Duplicated hybrid motif"/>
    <property type="match status" value="1"/>
</dbReference>
<dbReference type="AlphaFoldDB" id="A0A4R8WIN6"/>
<dbReference type="PANTHER" id="PTHR21666">
    <property type="entry name" value="PEPTIDASE-RELATED"/>
    <property type="match status" value="1"/>
</dbReference>